<organism evidence="2 3">
    <name type="scientific">Racocetra fulgida</name>
    <dbReference type="NCBI Taxonomy" id="60492"/>
    <lineage>
        <taxon>Eukaryota</taxon>
        <taxon>Fungi</taxon>
        <taxon>Fungi incertae sedis</taxon>
        <taxon>Mucoromycota</taxon>
        <taxon>Glomeromycotina</taxon>
        <taxon>Glomeromycetes</taxon>
        <taxon>Diversisporales</taxon>
        <taxon>Gigasporaceae</taxon>
        <taxon>Racocetra</taxon>
    </lineage>
</organism>
<dbReference type="Proteomes" id="UP000789396">
    <property type="component" value="Unassembled WGS sequence"/>
</dbReference>
<evidence type="ECO:0000256" key="1">
    <source>
        <dbReference type="SAM" id="MobiDB-lite"/>
    </source>
</evidence>
<sequence length="119" mass="13739">GRLEIPQSIQQRPQQSQHSQGSQAISRLERNENLWSMPIIRTSRTITSTTYAENPEEMEDVVFEENISNLDIVSNIEDNTTSQNIPRYCLRNLSNKIEHIDQEIIADTLDKEISDEELP</sequence>
<evidence type="ECO:0000313" key="2">
    <source>
        <dbReference type="EMBL" id="CAG8651985.1"/>
    </source>
</evidence>
<reference evidence="2" key="1">
    <citation type="submission" date="2021-06" db="EMBL/GenBank/DDBJ databases">
        <authorList>
            <person name="Kallberg Y."/>
            <person name="Tangrot J."/>
            <person name="Rosling A."/>
        </authorList>
    </citation>
    <scope>NUCLEOTIDE SEQUENCE</scope>
    <source>
        <strain evidence="2">IN212</strain>
    </source>
</reference>
<feature type="compositionally biased region" description="Low complexity" evidence="1">
    <location>
        <begin position="7"/>
        <end position="23"/>
    </location>
</feature>
<dbReference type="AlphaFoldDB" id="A0A9N9H1Z2"/>
<feature type="region of interest" description="Disordered" evidence="1">
    <location>
        <begin position="1"/>
        <end position="30"/>
    </location>
</feature>
<keyword evidence="3" id="KW-1185">Reference proteome</keyword>
<name>A0A9N9H1Z2_9GLOM</name>
<accession>A0A9N9H1Z2</accession>
<gene>
    <name evidence="2" type="ORF">RFULGI_LOCUS8494</name>
</gene>
<dbReference type="EMBL" id="CAJVPZ010013796">
    <property type="protein sequence ID" value="CAG8651985.1"/>
    <property type="molecule type" value="Genomic_DNA"/>
</dbReference>
<feature type="non-terminal residue" evidence="2">
    <location>
        <position position="1"/>
    </location>
</feature>
<protein>
    <submittedName>
        <fullName evidence="2">1351_t:CDS:1</fullName>
    </submittedName>
</protein>
<comment type="caution">
    <text evidence="2">The sequence shown here is derived from an EMBL/GenBank/DDBJ whole genome shotgun (WGS) entry which is preliminary data.</text>
</comment>
<evidence type="ECO:0000313" key="3">
    <source>
        <dbReference type="Proteomes" id="UP000789396"/>
    </source>
</evidence>
<proteinExistence type="predicted"/>